<evidence type="ECO:0000256" key="1">
    <source>
        <dbReference type="ARBA" id="ARBA00004651"/>
    </source>
</evidence>
<dbReference type="Proteomes" id="UP000831181">
    <property type="component" value="Chromosome"/>
</dbReference>
<evidence type="ECO:0000256" key="10">
    <source>
        <dbReference type="PROSITE-ProRule" id="PRU01193"/>
    </source>
</evidence>
<dbReference type="InterPro" id="IPR000644">
    <property type="entry name" value="CBS_dom"/>
</dbReference>
<evidence type="ECO:0000256" key="8">
    <source>
        <dbReference type="ARBA" id="ARBA00023136"/>
    </source>
</evidence>
<protein>
    <submittedName>
        <fullName evidence="14">Hemolysin family protein</fullName>
    </submittedName>
</protein>
<feature type="transmembrane region" description="Helical" evidence="11">
    <location>
        <begin position="106"/>
        <end position="126"/>
    </location>
</feature>
<feature type="transmembrane region" description="Helical" evidence="11">
    <location>
        <begin position="68"/>
        <end position="85"/>
    </location>
</feature>
<dbReference type="Pfam" id="PF03471">
    <property type="entry name" value="CorC_HlyC"/>
    <property type="match status" value="1"/>
</dbReference>
<dbReference type="RefSeq" id="WP_260116974.1">
    <property type="nucleotide sequence ID" value="NZ_CP093361.1"/>
</dbReference>
<evidence type="ECO:0000256" key="5">
    <source>
        <dbReference type="ARBA" id="ARBA00022737"/>
    </source>
</evidence>
<keyword evidence="4 10" id="KW-0812">Transmembrane</keyword>
<dbReference type="CDD" id="cd04590">
    <property type="entry name" value="CBS_pair_CorC_HlyC_assoc"/>
    <property type="match status" value="1"/>
</dbReference>
<reference evidence="14" key="1">
    <citation type="journal article" date="2022" name="Int. J. Syst. Evol. Microbiol.">
        <title>Apilactobacillus apisilvae sp. nov., Nicolia spurrieriana gen. nov. sp. nov., Bombilactobacillus folatiphilus sp. nov. and Bombilactobacillus thymidiniphilus sp. nov., four new lactic acid bacterial isolates from stingless bees Tetragonula carbonaria and Austroplebeia australis.</title>
        <authorList>
            <person name="Oliphant S.A."/>
            <person name="Watson-Haigh N.S."/>
            <person name="Sumby K.M."/>
            <person name="Gardner J."/>
            <person name="Groom S."/>
            <person name="Jiranek V."/>
        </authorList>
    </citation>
    <scope>NUCLEOTIDE SEQUENCE</scope>
    <source>
        <strain evidence="14">SGEP1_A5</strain>
    </source>
</reference>
<feature type="domain" description="CBS" evidence="12">
    <location>
        <begin position="224"/>
        <end position="288"/>
    </location>
</feature>
<accession>A0A976RSV2</accession>
<dbReference type="InterPro" id="IPR051676">
    <property type="entry name" value="UPF0053_domain"/>
</dbReference>
<evidence type="ECO:0000259" key="13">
    <source>
        <dbReference type="PROSITE" id="PS51846"/>
    </source>
</evidence>
<comment type="subcellular location">
    <subcellularLocation>
        <location evidence="1">Cell membrane</location>
        <topology evidence="1">Multi-pass membrane protein</topology>
    </subcellularLocation>
</comment>
<sequence>MSSGIQLIIILFTFFFAAFSVASEFALVQTRLSSLEDDKANGNGNKKKLDRQIYMVTHLNDYLSTTQVGVSLAGIILGWIGEPFIDGLLSDVLKLVNLGETSSRGISVIIGVGLLTYLEVVFTEVVPKNLSTDKPRQMLDIVAGPLHYLHTLFYPFVWLLNISAGAVVKMMGIKMADENDDSYSQNEILMLSRNAVQSGELEKNDYLYMQRAFDLNDKVARDIMVDRTQLVVLDIDSSVKDGLRLYLQKRFSRIPVVANGDKDRILGYVYNYDLVRQSRVDSSIGIDRMLRDITTTSETTPITEVLQQMIKNRAPIVVVVDEYGGTSGIITDKDIYEELFGTVRDEIDPATNEFIFKQPKGTYQVNGKLTTYDFERYFNTDIKAFDKSDIVTIAGFIIDNYDDLKVGKVIKIMNFEFKVLDYENSFINWFEVTNLNEAKPTIQKSTLDQVKRGQKEQSENK</sequence>
<dbReference type="InterPro" id="IPR036318">
    <property type="entry name" value="FAD-bd_PCMH-like_sf"/>
</dbReference>
<dbReference type="KEGG" id="lbe:MOO44_03150"/>
<evidence type="ECO:0000256" key="7">
    <source>
        <dbReference type="ARBA" id="ARBA00023122"/>
    </source>
</evidence>
<dbReference type="SUPFAM" id="SSF56176">
    <property type="entry name" value="FAD-binding/transporter-associated domain-like"/>
    <property type="match status" value="1"/>
</dbReference>
<comment type="similarity">
    <text evidence="2">Belongs to the UPF0053 family.</text>
</comment>
<dbReference type="InterPro" id="IPR044751">
    <property type="entry name" value="Ion_transp-like_CBS"/>
</dbReference>
<evidence type="ECO:0000256" key="4">
    <source>
        <dbReference type="ARBA" id="ARBA00022692"/>
    </source>
</evidence>
<name>A0A976RSV2_9LACO</name>
<dbReference type="EMBL" id="CP093361">
    <property type="protein sequence ID" value="UQS87175.1"/>
    <property type="molecule type" value="Genomic_DNA"/>
</dbReference>
<evidence type="ECO:0000259" key="12">
    <source>
        <dbReference type="PROSITE" id="PS51371"/>
    </source>
</evidence>
<dbReference type="GO" id="GO:0050660">
    <property type="term" value="F:flavin adenine dinucleotide binding"/>
    <property type="evidence" value="ECO:0007669"/>
    <property type="project" value="InterPro"/>
</dbReference>
<dbReference type="PANTHER" id="PTHR43099:SF5">
    <property type="entry name" value="HLYC_CORC FAMILY TRANSPORTER"/>
    <property type="match status" value="1"/>
</dbReference>
<feature type="transmembrane region" description="Helical" evidence="11">
    <location>
        <begin position="146"/>
        <end position="168"/>
    </location>
</feature>
<gene>
    <name evidence="14" type="ORF">MOO44_03150</name>
</gene>
<feature type="domain" description="CBS" evidence="12">
    <location>
        <begin position="289"/>
        <end position="346"/>
    </location>
</feature>
<dbReference type="InterPro" id="IPR046342">
    <property type="entry name" value="CBS_dom_sf"/>
</dbReference>
<evidence type="ECO:0000256" key="6">
    <source>
        <dbReference type="ARBA" id="ARBA00022989"/>
    </source>
</evidence>
<dbReference type="InterPro" id="IPR016169">
    <property type="entry name" value="FAD-bd_PCMH_sub2"/>
</dbReference>
<dbReference type="SMART" id="SM01091">
    <property type="entry name" value="CorC_HlyC"/>
    <property type="match status" value="1"/>
</dbReference>
<dbReference type="PROSITE" id="PS51846">
    <property type="entry name" value="CNNM"/>
    <property type="match status" value="1"/>
</dbReference>
<dbReference type="PANTHER" id="PTHR43099">
    <property type="entry name" value="UPF0053 PROTEIN YRKA"/>
    <property type="match status" value="1"/>
</dbReference>
<keyword evidence="15" id="KW-1185">Reference proteome</keyword>
<keyword evidence="8 10" id="KW-0472">Membrane</keyword>
<dbReference type="Pfam" id="PF00571">
    <property type="entry name" value="CBS"/>
    <property type="match status" value="2"/>
</dbReference>
<evidence type="ECO:0000313" key="14">
    <source>
        <dbReference type="EMBL" id="UQS87175.1"/>
    </source>
</evidence>
<evidence type="ECO:0000256" key="2">
    <source>
        <dbReference type="ARBA" id="ARBA00006337"/>
    </source>
</evidence>
<keyword evidence="6 10" id="KW-1133">Transmembrane helix</keyword>
<dbReference type="AlphaFoldDB" id="A0A976RSV2"/>
<dbReference type="PROSITE" id="PS51371">
    <property type="entry name" value="CBS"/>
    <property type="match status" value="2"/>
</dbReference>
<evidence type="ECO:0000256" key="9">
    <source>
        <dbReference type="PROSITE-ProRule" id="PRU00703"/>
    </source>
</evidence>
<dbReference type="InterPro" id="IPR002550">
    <property type="entry name" value="CNNM"/>
</dbReference>
<dbReference type="Gene3D" id="3.10.580.10">
    <property type="entry name" value="CBS-domain"/>
    <property type="match status" value="1"/>
</dbReference>
<dbReference type="Pfam" id="PF01595">
    <property type="entry name" value="CNNM"/>
    <property type="match status" value="1"/>
</dbReference>
<evidence type="ECO:0000256" key="11">
    <source>
        <dbReference type="SAM" id="Phobius"/>
    </source>
</evidence>
<evidence type="ECO:0000256" key="3">
    <source>
        <dbReference type="ARBA" id="ARBA00022475"/>
    </source>
</evidence>
<keyword evidence="3" id="KW-1003">Cell membrane</keyword>
<evidence type="ECO:0000313" key="15">
    <source>
        <dbReference type="Proteomes" id="UP000831181"/>
    </source>
</evidence>
<organism evidence="14 15">
    <name type="scientific">Nicoliella spurrieriana</name>
    <dbReference type="NCBI Taxonomy" id="2925830"/>
    <lineage>
        <taxon>Bacteria</taxon>
        <taxon>Bacillati</taxon>
        <taxon>Bacillota</taxon>
        <taxon>Bacilli</taxon>
        <taxon>Lactobacillales</taxon>
        <taxon>Lactobacillaceae</taxon>
        <taxon>Nicoliella</taxon>
    </lineage>
</organism>
<dbReference type="SMART" id="SM00116">
    <property type="entry name" value="CBS"/>
    <property type="match status" value="2"/>
</dbReference>
<dbReference type="Gene3D" id="3.30.465.10">
    <property type="match status" value="1"/>
</dbReference>
<feature type="domain" description="CNNM transmembrane" evidence="13">
    <location>
        <begin position="1"/>
        <end position="205"/>
    </location>
</feature>
<keyword evidence="7 9" id="KW-0129">CBS domain</keyword>
<keyword evidence="5" id="KW-0677">Repeat</keyword>
<proteinExistence type="inferred from homology"/>
<dbReference type="InterPro" id="IPR005170">
    <property type="entry name" value="Transptr-assoc_dom"/>
</dbReference>
<dbReference type="SUPFAM" id="SSF54631">
    <property type="entry name" value="CBS-domain pair"/>
    <property type="match status" value="1"/>
</dbReference>
<dbReference type="GO" id="GO:0005886">
    <property type="term" value="C:plasma membrane"/>
    <property type="evidence" value="ECO:0007669"/>
    <property type="project" value="UniProtKB-SubCell"/>
</dbReference>